<evidence type="ECO:0000256" key="1">
    <source>
        <dbReference type="SAM" id="MobiDB-lite"/>
    </source>
</evidence>
<keyword evidence="3" id="KW-1185">Reference proteome</keyword>
<evidence type="ECO:0000313" key="2">
    <source>
        <dbReference type="EMBL" id="GFY75498.1"/>
    </source>
</evidence>
<comment type="caution">
    <text evidence="2">The sequence shown here is derived from an EMBL/GenBank/DDBJ whole genome shotgun (WGS) entry which is preliminary data.</text>
</comment>
<organism evidence="2 3">
    <name type="scientific">Trichonephila inaurata madagascariensis</name>
    <dbReference type="NCBI Taxonomy" id="2747483"/>
    <lineage>
        <taxon>Eukaryota</taxon>
        <taxon>Metazoa</taxon>
        <taxon>Ecdysozoa</taxon>
        <taxon>Arthropoda</taxon>
        <taxon>Chelicerata</taxon>
        <taxon>Arachnida</taxon>
        <taxon>Araneae</taxon>
        <taxon>Araneomorphae</taxon>
        <taxon>Entelegynae</taxon>
        <taxon>Araneoidea</taxon>
        <taxon>Nephilidae</taxon>
        <taxon>Trichonephila</taxon>
        <taxon>Trichonephila inaurata</taxon>
    </lineage>
</organism>
<dbReference type="EMBL" id="BMAV01021438">
    <property type="protein sequence ID" value="GFY75498.1"/>
    <property type="molecule type" value="Genomic_DNA"/>
</dbReference>
<gene>
    <name evidence="2" type="ORF">TNIN_111101</name>
</gene>
<evidence type="ECO:0000313" key="3">
    <source>
        <dbReference type="Proteomes" id="UP000886998"/>
    </source>
</evidence>
<feature type="compositionally biased region" description="Low complexity" evidence="1">
    <location>
        <begin position="34"/>
        <end position="50"/>
    </location>
</feature>
<name>A0A8X7CP39_9ARAC</name>
<dbReference type="Proteomes" id="UP000886998">
    <property type="component" value="Unassembled WGS sequence"/>
</dbReference>
<protein>
    <submittedName>
        <fullName evidence="2">Uncharacterized protein</fullName>
    </submittedName>
</protein>
<dbReference type="AlphaFoldDB" id="A0A8X7CP39"/>
<sequence>MKSRRQTQLKLPLGRSFAQAIIGKNSQQRAARGNESSTSNSDNNSKNNGLNLEALNATNSQDGDFSFLQAIFEMKKIFDLFPNLISEMKKSSKCTDPTDKLHCLLKGTTGPTQSCGGVRDLIKIYISHFHVSTPPLLTGVEATLVALTPSDQEPFLVASLRPTNPTYKKPGADLDAY</sequence>
<reference evidence="2" key="1">
    <citation type="submission" date="2020-08" db="EMBL/GenBank/DDBJ databases">
        <title>Multicomponent nature underlies the extraordinary mechanical properties of spider dragline silk.</title>
        <authorList>
            <person name="Kono N."/>
            <person name="Nakamura H."/>
            <person name="Mori M."/>
            <person name="Yoshida Y."/>
            <person name="Ohtoshi R."/>
            <person name="Malay A.D."/>
            <person name="Moran D.A.P."/>
            <person name="Tomita M."/>
            <person name="Numata K."/>
            <person name="Arakawa K."/>
        </authorList>
    </citation>
    <scope>NUCLEOTIDE SEQUENCE</scope>
</reference>
<feature type="region of interest" description="Disordered" evidence="1">
    <location>
        <begin position="23"/>
        <end position="50"/>
    </location>
</feature>
<accession>A0A8X7CP39</accession>
<proteinExistence type="predicted"/>